<name>A0ABU0CU45_9BACI</name>
<dbReference type="RefSeq" id="WP_307340701.1">
    <property type="nucleotide sequence ID" value="NZ_JAUSUQ010000010.1"/>
</dbReference>
<dbReference type="Proteomes" id="UP001232445">
    <property type="component" value="Unassembled WGS sequence"/>
</dbReference>
<dbReference type="PANTHER" id="PTHR11895:SF176">
    <property type="entry name" value="AMIDASE AMID-RELATED"/>
    <property type="match status" value="1"/>
</dbReference>
<comment type="caution">
    <text evidence="2">The sequence shown here is derived from an EMBL/GenBank/DDBJ whole genome shotgun (WGS) entry which is preliminary data.</text>
</comment>
<protein>
    <submittedName>
        <fullName evidence="2">Asp-tRNA(Asn)/Glu-tRNA(Gln) amidotransferase A subunit family amidase</fullName>
    </submittedName>
</protein>
<dbReference type="EMBL" id="JAUSUQ010000010">
    <property type="protein sequence ID" value="MDQ0339941.1"/>
    <property type="molecule type" value="Genomic_DNA"/>
</dbReference>
<evidence type="ECO:0000313" key="3">
    <source>
        <dbReference type="Proteomes" id="UP001232445"/>
    </source>
</evidence>
<dbReference type="InterPro" id="IPR036928">
    <property type="entry name" value="AS_sf"/>
</dbReference>
<feature type="domain" description="Amidase" evidence="1">
    <location>
        <begin position="14"/>
        <end position="147"/>
    </location>
</feature>
<proteinExistence type="predicted"/>
<evidence type="ECO:0000313" key="2">
    <source>
        <dbReference type="EMBL" id="MDQ0339941.1"/>
    </source>
</evidence>
<dbReference type="PANTHER" id="PTHR11895">
    <property type="entry name" value="TRANSAMIDASE"/>
    <property type="match status" value="1"/>
</dbReference>
<sequence>MKLVSVKLPSSFESAIAAHKLVMCAEAAAYHQDAFRKKAELYHPQMSEWIEAGLKTSAVDYLRAQRIRAEYREELNGLLQEVDAWLTPTAPTPAPEGLSFTGSPIFNLPFTNAGVPSLSVPIGFTPDRGLPLGMQMVARALGEESLLALGNAYQQATTWHTERPQLN</sequence>
<keyword evidence="3" id="KW-1185">Reference proteome</keyword>
<organism evidence="2 3">
    <name type="scientific">Caldalkalibacillus uzonensis</name>
    <dbReference type="NCBI Taxonomy" id="353224"/>
    <lineage>
        <taxon>Bacteria</taxon>
        <taxon>Bacillati</taxon>
        <taxon>Bacillota</taxon>
        <taxon>Bacilli</taxon>
        <taxon>Bacillales</taxon>
        <taxon>Bacillaceae</taxon>
        <taxon>Caldalkalibacillus</taxon>
    </lineage>
</organism>
<gene>
    <name evidence="2" type="ORF">J2S00_002736</name>
</gene>
<accession>A0ABU0CU45</accession>
<dbReference type="Pfam" id="PF01425">
    <property type="entry name" value="Amidase"/>
    <property type="match status" value="1"/>
</dbReference>
<reference evidence="2 3" key="1">
    <citation type="submission" date="2023-07" db="EMBL/GenBank/DDBJ databases">
        <title>Genomic Encyclopedia of Type Strains, Phase IV (KMG-IV): sequencing the most valuable type-strain genomes for metagenomic binning, comparative biology and taxonomic classification.</title>
        <authorList>
            <person name="Goeker M."/>
        </authorList>
    </citation>
    <scope>NUCLEOTIDE SEQUENCE [LARGE SCALE GENOMIC DNA]</scope>
    <source>
        <strain evidence="2 3">DSM 17740</strain>
    </source>
</reference>
<dbReference type="InterPro" id="IPR023631">
    <property type="entry name" value="Amidase_dom"/>
</dbReference>
<dbReference type="InterPro" id="IPR000120">
    <property type="entry name" value="Amidase"/>
</dbReference>
<evidence type="ECO:0000259" key="1">
    <source>
        <dbReference type="Pfam" id="PF01425"/>
    </source>
</evidence>
<dbReference type="SUPFAM" id="SSF75304">
    <property type="entry name" value="Amidase signature (AS) enzymes"/>
    <property type="match status" value="1"/>
</dbReference>
<dbReference type="Gene3D" id="3.90.1300.10">
    <property type="entry name" value="Amidase signature (AS) domain"/>
    <property type="match status" value="1"/>
</dbReference>